<keyword evidence="3" id="KW-1185">Reference proteome</keyword>
<comment type="caution">
    <text evidence="2">The sequence shown here is derived from an EMBL/GenBank/DDBJ whole genome shotgun (WGS) entry which is preliminary data.</text>
</comment>
<dbReference type="AlphaFoldDB" id="A0A166RSK5"/>
<sequence length="281" mass="30806">MANLARHPTVSPVLVIQPQPYYQTQLAAGTFGRHYPLHMQPQMTSNSGGFTSYARSRGRKRCRDEALTDLDPEQQSLPCVDSHKGRICSSTSRSSQCSSTKTHINQEPTMQEDPAGQDQSCSRKVQKLACNTTEPSNVSMNCGSTSHNAVNNLSSISRNGASNVDPYAVCLGVGWGRISEDEHIQAAARGWARFIEINYGFSRVRICLESKGLQSYLVEASNGYFLFSENLRKGRLVSRTVEGALHNLTLSPPGFEGPEIRPAGEKEQHGFPVDSAMAIDQ</sequence>
<feature type="compositionally biased region" description="Low complexity" evidence="1">
    <location>
        <begin position="91"/>
        <end position="100"/>
    </location>
</feature>
<dbReference type="Proteomes" id="UP000078544">
    <property type="component" value="Unassembled WGS sequence"/>
</dbReference>
<organism evidence="2 3">
    <name type="scientific">Moelleriella libera RCEF 2490</name>
    <dbReference type="NCBI Taxonomy" id="1081109"/>
    <lineage>
        <taxon>Eukaryota</taxon>
        <taxon>Fungi</taxon>
        <taxon>Dikarya</taxon>
        <taxon>Ascomycota</taxon>
        <taxon>Pezizomycotina</taxon>
        <taxon>Sordariomycetes</taxon>
        <taxon>Hypocreomycetidae</taxon>
        <taxon>Hypocreales</taxon>
        <taxon>Clavicipitaceae</taxon>
        <taxon>Moelleriella</taxon>
    </lineage>
</organism>
<dbReference type="EMBL" id="AZGY01000001">
    <property type="protein sequence ID" value="OAA33675.1"/>
    <property type="molecule type" value="Genomic_DNA"/>
</dbReference>
<accession>A0A166RSK5</accession>
<dbReference type="STRING" id="1081109.A0A166RSK5"/>
<evidence type="ECO:0000313" key="3">
    <source>
        <dbReference type="Proteomes" id="UP000078544"/>
    </source>
</evidence>
<protein>
    <submittedName>
        <fullName evidence="2">Uncharacterized protein</fullName>
    </submittedName>
</protein>
<feature type="region of interest" description="Disordered" evidence="1">
    <location>
        <begin position="91"/>
        <end position="118"/>
    </location>
</feature>
<evidence type="ECO:0000256" key="1">
    <source>
        <dbReference type="SAM" id="MobiDB-lite"/>
    </source>
</evidence>
<name>A0A166RSK5_9HYPO</name>
<proteinExistence type="predicted"/>
<gene>
    <name evidence="2" type="ORF">AAL_01140</name>
</gene>
<dbReference type="OrthoDB" id="5359669at2759"/>
<reference evidence="2 3" key="1">
    <citation type="journal article" date="2016" name="Genome Biol. Evol.">
        <title>Divergent and convergent evolution of fungal pathogenicity.</title>
        <authorList>
            <person name="Shang Y."/>
            <person name="Xiao G."/>
            <person name="Zheng P."/>
            <person name="Cen K."/>
            <person name="Zhan S."/>
            <person name="Wang C."/>
        </authorList>
    </citation>
    <scope>NUCLEOTIDE SEQUENCE [LARGE SCALE GENOMIC DNA]</scope>
    <source>
        <strain evidence="2 3">RCEF 2490</strain>
    </source>
</reference>
<evidence type="ECO:0000313" key="2">
    <source>
        <dbReference type="EMBL" id="OAA33675.1"/>
    </source>
</evidence>